<name>A0ABR2TI81_9ROSI</name>
<sequence length="150" mass="16202">MERQHSLNPLVEVEVEVEVEVNVSVKVEIDVNLLIRVEASISMGMETKTTPIVLSNLSVKIVVQLLEAVGPLLGAIVVHATPTALNTKASNFITNLGKLERSSKCVRPYVFAEDDTCSSLNIDAKGDLEDDTVPDPKASICISTKDLFPA</sequence>
<proteinExistence type="predicted"/>
<accession>A0ABR2TI81</accession>
<protein>
    <submittedName>
        <fullName evidence="1">Uncharacterized protein</fullName>
    </submittedName>
</protein>
<reference evidence="1 2" key="1">
    <citation type="journal article" date="2024" name="G3 (Bethesda)">
        <title>Genome assembly of Hibiscus sabdariffa L. provides insights into metabolisms of medicinal natural products.</title>
        <authorList>
            <person name="Kim T."/>
        </authorList>
    </citation>
    <scope>NUCLEOTIDE SEQUENCE [LARGE SCALE GENOMIC DNA]</scope>
    <source>
        <strain evidence="1">TK-2024</strain>
        <tissue evidence="1">Old leaves</tissue>
    </source>
</reference>
<gene>
    <name evidence="1" type="ORF">V6N11_022118</name>
</gene>
<keyword evidence="2" id="KW-1185">Reference proteome</keyword>
<evidence type="ECO:0000313" key="1">
    <source>
        <dbReference type="EMBL" id="KAK9037198.1"/>
    </source>
</evidence>
<dbReference type="Proteomes" id="UP001396334">
    <property type="component" value="Unassembled WGS sequence"/>
</dbReference>
<dbReference type="EMBL" id="JBBPBN010000005">
    <property type="protein sequence ID" value="KAK9037198.1"/>
    <property type="molecule type" value="Genomic_DNA"/>
</dbReference>
<evidence type="ECO:0000313" key="2">
    <source>
        <dbReference type="Proteomes" id="UP001396334"/>
    </source>
</evidence>
<comment type="caution">
    <text evidence="1">The sequence shown here is derived from an EMBL/GenBank/DDBJ whole genome shotgun (WGS) entry which is preliminary data.</text>
</comment>
<organism evidence="1 2">
    <name type="scientific">Hibiscus sabdariffa</name>
    <name type="common">roselle</name>
    <dbReference type="NCBI Taxonomy" id="183260"/>
    <lineage>
        <taxon>Eukaryota</taxon>
        <taxon>Viridiplantae</taxon>
        <taxon>Streptophyta</taxon>
        <taxon>Embryophyta</taxon>
        <taxon>Tracheophyta</taxon>
        <taxon>Spermatophyta</taxon>
        <taxon>Magnoliopsida</taxon>
        <taxon>eudicotyledons</taxon>
        <taxon>Gunneridae</taxon>
        <taxon>Pentapetalae</taxon>
        <taxon>rosids</taxon>
        <taxon>malvids</taxon>
        <taxon>Malvales</taxon>
        <taxon>Malvaceae</taxon>
        <taxon>Malvoideae</taxon>
        <taxon>Hibiscus</taxon>
    </lineage>
</organism>